<dbReference type="AlphaFoldDB" id="A0A511BLQ4"/>
<protein>
    <recommendedName>
        <fullName evidence="1">Hedgehog/Intein (Hint) domain-containing protein</fullName>
    </recommendedName>
</protein>
<evidence type="ECO:0000313" key="2">
    <source>
        <dbReference type="EMBL" id="GEL01175.1"/>
    </source>
</evidence>
<dbReference type="SUPFAM" id="SSF51294">
    <property type="entry name" value="Hedgehog/intein (Hint) domain"/>
    <property type="match status" value="1"/>
</dbReference>
<dbReference type="Pfam" id="PF13403">
    <property type="entry name" value="Hint_2"/>
    <property type="match status" value="1"/>
</dbReference>
<proteinExistence type="predicted"/>
<dbReference type="EMBL" id="BJVC01000001">
    <property type="protein sequence ID" value="GEL01175.1"/>
    <property type="molecule type" value="Genomic_DNA"/>
</dbReference>
<dbReference type="InterPro" id="IPR028992">
    <property type="entry name" value="Hedgehog/Intein_dom"/>
</dbReference>
<dbReference type="OrthoDB" id="7284755at2"/>
<gene>
    <name evidence="2" type="ORF">SSA02_03380</name>
</gene>
<evidence type="ECO:0000259" key="1">
    <source>
        <dbReference type="Pfam" id="PF13403"/>
    </source>
</evidence>
<dbReference type="InterPro" id="IPR036844">
    <property type="entry name" value="Hint_dom_sf"/>
</dbReference>
<dbReference type="RefSeq" id="WP_147092175.1">
    <property type="nucleotide sequence ID" value="NZ_BJVC01000001.1"/>
</dbReference>
<dbReference type="InterPro" id="IPR012332">
    <property type="entry name" value="Autotransporter_pectin_lyase_C"/>
</dbReference>
<sequence length="889" mass="91159">MATTLNGTWSAVNVSGTTLFQSGSVFAEQPVTFANNASLVVTSGALVSGITGSGLNITISAGGDLTDAALTGGRVNVLSGGMTTGNSFNGVTTTLNGGASSLNDTWLTSGTGGTWSYAYSGATVTGATVGTSGFLQIQTGATATDLTATSGGSAVIAAGTTSGIHATDGGYVQSGALVFSGYAGNGEVVDTGAILTGTWSAKNENGQTVYTNGSVTVHDPVILNGATLVVMSGAVVSGLTCFKDSIPTISVLNGATLTDSHVTRTYVRVDGGGLLSNNQFLGCDTTLNTGAASIGDSFGWYGYAVQSVKVASGATVSDVTVLSSTTISAATGAVVDGANVASGGSAIIAKDVDLNGLNVSAGGYLATYTSIGGTITIPTTPGTPEGTVLNGTWSAVLSNGATIYTNGVSSYAEPVTLGNGAALYVQNGAVASGLSGYGVTIYVQAGGTLADSYIAQGNVTVSAGGVTSGNKFNSDPVNLLSGASSINDLWYNSGYDINWSTVNSGASVTNPQFGSGAYVSAFPGSVVEGPSVSDGAYLVVDKAATDTCFLAGTMILTDRGEIAVETLRVGDQVVCHVDGQDRLRAVIWVGQRQNRFEPWQPEDMAGYPVRIRAGAFGEGQPHSDLLVTAEHCFLFDGRFVPVRMLVNGESIAYDRSMPIYDYYHVELSQHSIIYANGVKTESYLDSGNRQGFRTREGVATLMPVPGAASWEKDAAAPLCVERGFVEGLYRRFAGQCADKGSDNVALTDDPALMLVDDRGTRYLPVRKGGDRVTFHVPPGISALRLVSRTMRPCDVIGPFVDDRRRLGVLVGEVTQFGAHGAHALLTHLTVPELAGWHDGSGACRWTDGAGLLLLNRAATASESMISVQIVSAGPYRMALEPDRSQPVAA</sequence>
<comment type="caution">
    <text evidence="2">The sequence shown here is derived from an EMBL/GenBank/DDBJ whole genome shotgun (WGS) entry which is preliminary data.</text>
</comment>
<dbReference type="Gene3D" id="2.160.20.20">
    <property type="match status" value="2"/>
</dbReference>
<dbReference type="Proteomes" id="UP000321405">
    <property type="component" value="Unassembled WGS sequence"/>
</dbReference>
<organism evidence="2 3">
    <name type="scientific">Swaminathania salitolerans</name>
    <dbReference type="NCBI Taxonomy" id="182838"/>
    <lineage>
        <taxon>Bacteria</taxon>
        <taxon>Pseudomonadati</taxon>
        <taxon>Pseudomonadota</taxon>
        <taxon>Alphaproteobacteria</taxon>
        <taxon>Acetobacterales</taxon>
        <taxon>Acetobacteraceae</taxon>
        <taxon>Swaminathania</taxon>
    </lineage>
</organism>
<accession>A0A511BLQ4</accession>
<evidence type="ECO:0000313" key="3">
    <source>
        <dbReference type="Proteomes" id="UP000321405"/>
    </source>
</evidence>
<keyword evidence="3" id="KW-1185">Reference proteome</keyword>
<reference evidence="2 3" key="1">
    <citation type="submission" date="2019-07" db="EMBL/GenBank/DDBJ databases">
        <title>Whole genome shotgun sequence of Swaminathania salitolerans NBRC 104436.</title>
        <authorList>
            <person name="Hosoyama A."/>
            <person name="Uohara A."/>
            <person name="Ohji S."/>
            <person name="Ichikawa N."/>
        </authorList>
    </citation>
    <scope>NUCLEOTIDE SEQUENCE [LARGE SCALE GENOMIC DNA]</scope>
    <source>
        <strain evidence="2 3">NBRC 104436</strain>
    </source>
</reference>
<name>A0A511BLQ4_9PROT</name>
<feature type="domain" description="Hedgehog/Intein (Hint)" evidence="1">
    <location>
        <begin position="547"/>
        <end position="685"/>
    </location>
</feature>